<feature type="domain" description="DUF7791" evidence="1">
    <location>
        <begin position="2"/>
        <end position="79"/>
    </location>
</feature>
<dbReference type="Proteomes" id="UP000532311">
    <property type="component" value="Unassembled WGS sequence"/>
</dbReference>
<dbReference type="InterPro" id="IPR056693">
    <property type="entry name" value="DUF7791"/>
</dbReference>
<protein>
    <submittedName>
        <fullName evidence="2">Het domain-containing protein</fullName>
    </submittedName>
</protein>
<name>A0A8H5XP45_9HYPO</name>
<dbReference type="Pfam" id="PF25053">
    <property type="entry name" value="DUF7791"/>
    <property type="match status" value="1"/>
</dbReference>
<comment type="caution">
    <text evidence="2">The sequence shown here is derived from an EMBL/GenBank/DDBJ whole genome shotgun (WGS) entry which is preliminary data.</text>
</comment>
<dbReference type="EMBL" id="JAAQPF010000780">
    <property type="protein sequence ID" value="KAF5697056.1"/>
    <property type="molecule type" value="Genomic_DNA"/>
</dbReference>
<accession>A0A8H5XP45</accession>
<evidence type="ECO:0000313" key="2">
    <source>
        <dbReference type="EMBL" id="KAF5697056.1"/>
    </source>
</evidence>
<dbReference type="AlphaFoldDB" id="A0A8H5XP45"/>
<proteinExistence type="predicted"/>
<keyword evidence="3" id="KW-1185">Reference proteome</keyword>
<evidence type="ECO:0000259" key="1">
    <source>
        <dbReference type="Pfam" id="PF25053"/>
    </source>
</evidence>
<gene>
    <name evidence="2" type="ORF">FGLOB1_13049</name>
</gene>
<evidence type="ECO:0000313" key="3">
    <source>
        <dbReference type="Proteomes" id="UP000532311"/>
    </source>
</evidence>
<reference evidence="2 3" key="1">
    <citation type="submission" date="2020-05" db="EMBL/GenBank/DDBJ databases">
        <title>Identification and distribution of gene clusters putatively required for synthesis of sphingolipid metabolism inhibitors in phylogenetically diverse species of the filamentous fungus Fusarium.</title>
        <authorList>
            <person name="Kim H.-S."/>
            <person name="Busman M."/>
            <person name="Brown D.W."/>
            <person name="Divon H."/>
            <person name="Uhlig S."/>
            <person name="Proctor R.H."/>
        </authorList>
    </citation>
    <scope>NUCLEOTIDE SEQUENCE [LARGE SCALE GENOMIC DNA]</scope>
    <source>
        <strain evidence="2 3">NRRL 26131</strain>
    </source>
</reference>
<organism evidence="2 3">
    <name type="scientific">Fusarium globosum</name>
    <dbReference type="NCBI Taxonomy" id="78864"/>
    <lineage>
        <taxon>Eukaryota</taxon>
        <taxon>Fungi</taxon>
        <taxon>Dikarya</taxon>
        <taxon>Ascomycota</taxon>
        <taxon>Pezizomycotina</taxon>
        <taxon>Sordariomycetes</taxon>
        <taxon>Hypocreomycetidae</taxon>
        <taxon>Hypocreales</taxon>
        <taxon>Nectriaceae</taxon>
        <taxon>Fusarium</taxon>
        <taxon>Fusarium fujikuroi species complex</taxon>
    </lineage>
</organism>
<sequence length="185" mass="21246">MAGMFQIALYAQEPLRLDLYGFHDMEYEDEDFALRFLVKERSVGEILDLYDETRRRINTWANGLLECNQGNNVDFLHRTHASKVAADWSDELSEVLDELECAFDEMFRTKQAHFRMEVGEPKLVLREEVLRSNAASYVAKKLVHIPDYLLKSVLAPLSITVAAEIPPADTIYVLLQHGEDTNKVL</sequence>